<proteinExistence type="inferred from homology"/>
<dbReference type="Pfam" id="PF05949">
    <property type="entry name" value="DUF881"/>
    <property type="match status" value="1"/>
</dbReference>
<feature type="region of interest" description="Disordered" evidence="3">
    <location>
        <begin position="1"/>
        <end position="68"/>
    </location>
</feature>
<dbReference type="AlphaFoldDB" id="A0A316FVU4"/>
<keyword evidence="2" id="KW-0175">Coiled coil</keyword>
<sequence>MSRPPAGDPGGVPVRPEPAGESPGIRPASSDAAGGARAALREPSGSWEGLGSIGGPPDPDGGSGKRTYAPDFLTELFQNPLDPGYADAAARRAKEGPRTGVRRRVAGVSVTLTLTVIGFLLVVAYRQTMAEEPARTQARDQLIGQVQNRREETGKLQRRADELADEVAALRDRELGGQTAARLRDLEALTGLARVRGSGARITLTDGPTSVDAVTGQRRVEAQVKDTDLQLAANALWEAGAEAIMINGQRLTATSRIRQAGEAILVDIRPVGSPYEIVAIGPDDLADDFREGYAGRFFETLSARFGISFKTAEADDVTLEAATGLKLRSAEPSIAPAPSGSANVSSGAGSPVPDSSVTEGGR</sequence>
<keyword evidence="6" id="KW-1185">Reference proteome</keyword>
<keyword evidence="4" id="KW-0812">Transmembrane</keyword>
<gene>
    <name evidence="5" type="ORF">BC793_101204</name>
</gene>
<dbReference type="EMBL" id="QGGR01000001">
    <property type="protein sequence ID" value="PWK52195.1"/>
    <property type="molecule type" value="Genomic_DNA"/>
</dbReference>
<comment type="caution">
    <text evidence="5">The sequence shown here is derived from an EMBL/GenBank/DDBJ whole genome shotgun (WGS) entry which is preliminary data.</text>
</comment>
<dbReference type="InterPro" id="IPR010273">
    <property type="entry name" value="DUF881"/>
</dbReference>
<reference evidence="5 6" key="1">
    <citation type="submission" date="2018-05" db="EMBL/GenBank/DDBJ databases">
        <title>Genomic Encyclopedia of Archaeal and Bacterial Type Strains, Phase II (KMG-II): from individual species to whole genera.</title>
        <authorList>
            <person name="Goeker M."/>
        </authorList>
    </citation>
    <scope>NUCLEOTIDE SEQUENCE [LARGE SCALE GENOMIC DNA]</scope>
    <source>
        <strain evidence="5 6">DSM 45184</strain>
    </source>
</reference>
<keyword evidence="4" id="KW-1133">Transmembrane helix</keyword>
<feature type="compositionally biased region" description="Low complexity" evidence="3">
    <location>
        <begin position="28"/>
        <end position="38"/>
    </location>
</feature>
<dbReference type="PANTHER" id="PTHR37313:SF1">
    <property type="entry name" value="UPF0749 PROTEIN RV1823"/>
    <property type="match status" value="1"/>
</dbReference>
<keyword evidence="4" id="KW-0472">Membrane</keyword>
<name>A0A316FVU4_9ACTN</name>
<feature type="region of interest" description="Disordered" evidence="3">
    <location>
        <begin position="330"/>
        <end position="362"/>
    </location>
</feature>
<evidence type="ECO:0000256" key="3">
    <source>
        <dbReference type="SAM" id="MobiDB-lite"/>
    </source>
</evidence>
<feature type="compositionally biased region" description="Low complexity" evidence="3">
    <location>
        <begin position="336"/>
        <end position="352"/>
    </location>
</feature>
<protein>
    <submittedName>
        <fullName evidence="5">Uncharacterized protein YlxW (UPF0749 family)</fullName>
    </submittedName>
</protein>
<evidence type="ECO:0000313" key="6">
    <source>
        <dbReference type="Proteomes" id="UP000245697"/>
    </source>
</evidence>
<comment type="similarity">
    <text evidence="1">Belongs to the UPF0749 family.</text>
</comment>
<dbReference type="Proteomes" id="UP000245697">
    <property type="component" value="Unassembled WGS sequence"/>
</dbReference>
<organism evidence="5 6">
    <name type="scientific">Actinoplanes xinjiangensis</name>
    <dbReference type="NCBI Taxonomy" id="512350"/>
    <lineage>
        <taxon>Bacteria</taxon>
        <taxon>Bacillati</taxon>
        <taxon>Actinomycetota</taxon>
        <taxon>Actinomycetes</taxon>
        <taxon>Micromonosporales</taxon>
        <taxon>Micromonosporaceae</taxon>
        <taxon>Actinoplanes</taxon>
    </lineage>
</organism>
<evidence type="ECO:0000256" key="2">
    <source>
        <dbReference type="SAM" id="Coils"/>
    </source>
</evidence>
<feature type="compositionally biased region" description="Polar residues" evidence="3">
    <location>
        <begin position="353"/>
        <end position="362"/>
    </location>
</feature>
<feature type="transmembrane region" description="Helical" evidence="4">
    <location>
        <begin position="105"/>
        <end position="125"/>
    </location>
</feature>
<dbReference type="Gene3D" id="3.30.70.1880">
    <property type="entry name" value="Protein of unknown function DUF881"/>
    <property type="match status" value="1"/>
</dbReference>
<evidence type="ECO:0000256" key="1">
    <source>
        <dbReference type="ARBA" id="ARBA00009108"/>
    </source>
</evidence>
<evidence type="ECO:0000256" key="4">
    <source>
        <dbReference type="SAM" id="Phobius"/>
    </source>
</evidence>
<dbReference type="GO" id="GO:0005886">
    <property type="term" value="C:plasma membrane"/>
    <property type="evidence" value="ECO:0007669"/>
    <property type="project" value="TreeGrafter"/>
</dbReference>
<accession>A0A316FVU4</accession>
<feature type="coiled-coil region" evidence="2">
    <location>
        <begin position="146"/>
        <end position="173"/>
    </location>
</feature>
<dbReference type="RefSeq" id="WP_373871196.1">
    <property type="nucleotide sequence ID" value="NZ_BONA01000020.1"/>
</dbReference>
<evidence type="ECO:0000313" key="5">
    <source>
        <dbReference type="EMBL" id="PWK52195.1"/>
    </source>
</evidence>
<dbReference type="PANTHER" id="PTHR37313">
    <property type="entry name" value="UPF0749 PROTEIN RV1825"/>
    <property type="match status" value="1"/>
</dbReference>